<gene>
    <name evidence="6" type="primary">rpsF</name>
    <name evidence="7" type="ORF">DES40_0241</name>
</gene>
<dbReference type="Gene3D" id="3.30.70.60">
    <property type="match status" value="1"/>
</dbReference>
<dbReference type="Proteomes" id="UP000282211">
    <property type="component" value="Unassembled WGS sequence"/>
</dbReference>
<comment type="similarity">
    <text evidence="1 6">Belongs to the bacterial ribosomal protein bS6 family.</text>
</comment>
<keyword evidence="6" id="KW-0694">RNA-binding</keyword>
<dbReference type="InterPro" id="IPR000529">
    <property type="entry name" value="Ribosomal_bS6"/>
</dbReference>
<dbReference type="InParanoid" id="A0A420WJ16"/>
<dbReference type="NCBIfam" id="TIGR00166">
    <property type="entry name" value="S6"/>
    <property type="match status" value="1"/>
</dbReference>
<reference evidence="7 8" key="1">
    <citation type="submission" date="2018-10" db="EMBL/GenBank/DDBJ databases">
        <title>Genomic Encyclopedia of Type Strains, Phase IV (KMG-IV): sequencing the most valuable type-strain genomes for metagenomic binning, comparative biology and taxonomic classification.</title>
        <authorList>
            <person name="Goeker M."/>
        </authorList>
    </citation>
    <scope>NUCLEOTIDE SEQUENCE [LARGE SCALE GENOMIC DNA]</scope>
    <source>
        <strain evidence="7 8">DSM 22008</strain>
    </source>
</reference>
<evidence type="ECO:0000256" key="5">
    <source>
        <dbReference type="ARBA" id="ARBA00035294"/>
    </source>
</evidence>
<dbReference type="PANTHER" id="PTHR21011">
    <property type="entry name" value="MITOCHONDRIAL 28S RIBOSOMAL PROTEIN S6"/>
    <property type="match status" value="1"/>
</dbReference>
<dbReference type="InterPro" id="IPR014717">
    <property type="entry name" value="Transl_elong_EF1B/ribsomal_bS6"/>
</dbReference>
<dbReference type="Pfam" id="PF01250">
    <property type="entry name" value="Ribosomal_S6"/>
    <property type="match status" value="1"/>
</dbReference>
<evidence type="ECO:0000313" key="8">
    <source>
        <dbReference type="Proteomes" id="UP000282211"/>
    </source>
</evidence>
<keyword evidence="2 6" id="KW-0689">Ribosomal protein</keyword>
<dbReference type="GO" id="GO:0003735">
    <property type="term" value="F:structural constituent of ribosome"/>
    <property type="evidence" value="ECO:0007669"/>
    <property type="project" value="InterPro"/>
</dbReference>
<dbReference type="GO" id="GO:0070181">
    <property type="term" value="F:small ribosomal subunit rRNA binding"/>
    <property type="evidence" value="ECO:0007669"/>
    <property type="project" value="TreeGrafter"/>
</dbReference>
<dbReference type="FunCoup" id="A0A420WJ16">
    <property type="interactions" value="534"/>
</dbReference>
<dbReference type="InterPro" id="IPR020814">
    <property type="entry name" value="Ribosomal_S6_plastid/chlpt"/>
</dbReference>
<dbReference type="AlphaFoldDB" id="A0A420WJ16"/>
<dbReference type="CDD" id="cd00473">
    <property type="entry name" value="bS6"/>
    <property type="match status" value="1"/>
</dbReference>
<proteinExistence type="inferred from homology"/>
<dbReference type="PANTHER" id="PTHR21011:SF1">
    <property type="entry name" value="SMALL RIBOSOMAL SUBUNIT PROTEIN BS6M"/>
    <property type="match status" value="1"/>
</dbReference>
<evidence type="ECO:0000256" key="3">
    <source>
        <dbReference type="ARBA" id="ARBA00023274"/>
    </source>
</evidence>
<keyword evidence="8" id="KW-1185">Reference proteome</keyword>
<dbReference type="OrthoDB" id="9812702at2"/>
<organism evidence="7 8">
    <name type="scientific">Litorimonas taeanensis</name>
    <dbReference type="NCBI Taxonomy" id="568099"/>
    <lineage>
        <taxon>Bacteria</taxon>
        <taxon>Pseudomonadati</taxon>
        <taxon>Pseudomonadota</taxon>
        <taxon>Alphaproteobacteria</taxon>
        <taxon>Maricaulales</taxon>
        <taxon>Robiginitomaculaceae</taxon>
    </lineage>
</organism>
<sequence>MSLYEHVVISRPDISSGQVEEFVQNLAKKIENAGGTVEGAEYWGLRNLAYRMNKNRKAHYSLLKVNAHSDVVHEIERQHRINEDVLRYMSIRVEEFSDEPSPIMKKREERKRRSRED</sequence>
<dbReference type="GO" id="GO:0006412">
    <property type="term" value="P:translation"/>
    <property type="evidence" value="ECO:0007669"/>
    <property type="project" value="UniProtKB-UniRule"/>
</dbReference>
<protein>
    <recommendedName>
        <fullName evidence="5 6">Small ribosomal subunit protein bS6</fullName>
    </recommendedName>
</protein>
<evidence type="ECO:0000256" key="6">
    <source>
        <dbReference type="HAMAP-Rule" id="MF_00360"/>
    </source>
</evidence>
<evidence type="ECO:0000256" key="4">
    <source>
        <dbReference type="ARBA" id="ARBA00035104"/>
    </source>
</evidence>
<dbReference type="EMBL" id="RBII01000001">
    <property type="protein sequence ID" value="RKQ70936.1"/>
    <property type="molecule type" value="Genomic_DNA"/>
</dbReference>
<comment type="caution">
    <text evidence="7">The sequence shown here is derived from an EMBL/GenBank/DDBJ whole genome shotgun (WGS) entry which is preliminary data.</text>
</comment>
<dbReference type="GO" id="GO:0022627">
    <property type="term" value="C:cytosolic small ribosomal subunit"/>
    <property type="evidence" value="ECO:0007669"/>
    <property type="project" value="TreeGrafter"/>
</dbReference>
<keyword evidence="3 6" id="KW-0687">Ribonucleoprotein</keyword>
<accession>A0A420WJ16</accession>
<evidence type="ECO:0000256" key="1">
    <source>
        <dbReference type="ARBA" id="ARBA00009512"/>
    </source>
</evidence>
<evidence type="ECO:0000313" key="7">
    <source>
        <dbReference type="EMBL" id="RKQ70936.1"/>
    </source>
</evidence>
<name>A0A420WJ16_9PROT</name>
<evidence type="ECO:0000256" key="2">
    <source>
        <dbReference type="ARBA" id="ARBA00022980"/>
    </source>
</evidence>
<dbReference type="RefSeq" id="WP_121098753.1">
    <property type="nucleotide sequence ID" value="NZ_RBII01000001.1"/>
</dbReference>
<dbReference type="InterPro" id="IPR035980">
    <property type="entry name" value="Ribosomal_bS6_sf"/>
</dbReference>
<dbReference type="HAMAP" id="MF_00360">
    <property type="entry name" value="Ribosomal_bS6"/>
    <property type="match status" value="1"/>
</dbReference>
<dbReference type="SUPFAM" id="SSF54995">
    <property type="entry name" value="Ribosomal protein S6"/>
    <property type="match status" value="1"/>
</dbReference>
<keyword evidence="6" id="KW-0699">rRNA-binding</keyword>
<comment type="function">
    <text evidence="4 6">Binds together with bS18 to 16S ribosomal RNA.</text>
</comment>